<dbReference type="InterPro" id="IPR018045">
    <property type="entry name" value="S04_transporter_CS"/>
</dbReference>
<comment type="subcellular location">
    <subcellularLocation>
        <location evidence="1">Membrane</location>
        <topology evidence="1">Multi-pass membrane protein</topology>
    </subcellularLocation>
</comment>
<evidence type="ECO:0000256" key="6">
    <source>
        <dbReference type="ARBA" id="ARBA00023136"/>
    </source>
</evidence>
<feature type="transmembrane region" description="Helical" evidence="9">
    <location>
        <begin position="103"/>
        <end position="123"/>
    </location>
</feature>
<dbReference type="PANTHER" id="PTHR11814">
    <property type="entry name" value="SULFATE TRANSPORTER"/>
    <property type="match status" value="1"/>
</dbReference>
<evidence type="ECO:0000256" key="2">
    <source>
        <dbReference type="ARBA" id="ARBA00008692"/>
    </source>
</evidence>
<reference evidence="11 12" key="1">
    <citation type="submission" date="2014-04" db="EMBL/GenBank/DDBJ databases">
        <authorList>
            <consortium name="DOE Joint Genome Institute"/>
            <person name="Kuo A."/>
            <person name="Kohler A."/>
            <person name="Costa M.D."/>
            <person name="Nagy L.G."/>
            <person name="Floudas D."/>
            <person name="Copeland A."/>
            <person name="Barry K.W."/>
            <person name="Cichocki N."/>
            <person name="Veneault-Fourrey C."/>
            <person name="LaButti K."/>
            <person name="Lindquist E.A."/>
            <person name="Lipzen A."/>
            <person name="Lundell T."/>
            <person name="Morin E."/>
            <person name="Murat C."/>
            <person name="Sun H."/>
            <person name="Tunlid A."/>
            <person name="Henrissat B."/>
            <person name="Grigoriev I.V."/>
            <person name="Hibbett D.S."/>
            <person name="Martin F."/>
            <person name="Nordberg H.P."/>
            <person name="Cantor M.N."/>
            <person name="Hua S.X."/>
        </authorList>
    </citation>
    <scope>NUCLEOTIDE SEQUENCE [LARGE SCALE GENOMIC DNA]</scope>
    <source>
        <strain evidence="11 12">441</strain>
    </source>
</reference>
<evidence type="ECO:0000259" key="10">
    <source>
        <dbReference type="PROSITE" id="PS50801"/>
    </source>
</evidence>
<feature type="region of interest" description="Disordered" evidence="8">
    <location>
        <begin position="718"/>
        <end position="757"/>
    </location>
</feature>
<comment type="function">
    <text evidence="7">High affinity uptake of sulfate into the cell.</text>
</comment>
<evidence type="ECO:0000256" key="1">
    <source>
        <dbReference type="ARBA" id="ARBA00004141"/>
    </source>
</evidence>
<evidence type="ECO:0000256" key="5">
    <source>
        <dbReference type="ARBA" id="ARBA00022989"/>
    </source>
</evidence>
<feature type="domain" description="STAS" evidence="10">
    <location>
        <begin position="571"/>
        <end position="698"/>
    </location>
</feature>
<dbReference type="InterPro" id="IPR011547">
    <property type="entry name" value="SLC26A/SulP_dom"/>
</dbReference>
<evidence type="ECO:0000256" key="8">
    <source>
        <dbReference type="SAM" id="MobiDB-lite"/>
    </source>
</evidence>
<evidence type="ECO:0000256" key="9">
    <source>
        <dbReference type="SAM" id="Phobius"/>
    </source>
</evidence>
<dbReference type="PROSITE" id="PS01130">
    <property type="entry name" value="SLC26A"/>
    <property type="match status" value="1"/>
</dbReference>
<feature type="transmembrane region" description="Helical" evidence="9">
    <location>
        <begin position="158"/>
        <end position="176"/>
    </location>
</feature>
<dbReference type="InterPro" id="IPR001902">
    <property type="entry name" value="SLC26A/SulP_fam"/>
</dbReference>
<evidence type="ECO:0000313" key="11">
    <source>
        <dbReference type="EMBL" id="KIK31315.1"/>
    </source>
</evidence>
<dbReference type="HOGENOM" id="CLU_003182_8_0_1"/>
<comment type="similarity">
    <text evidence="2">Belongs to the SLC26A/SulP transporter (TC 2.A.53) family.</text>
</comment>
<dbReference type="OrthoDB" id="288203at2759"/>
<dbReference type="GO" id="GO:1902434">
    <property type="term" value="P:sulfate import across plasma membrane"/>
    <property type="evidence" value="ECO:0007669"/>
    <property type="project" value="UniProtKB-ARBA"/>
</dbReference>
<feature type="transmembrane region" description="Helical" evidence="9">
    <location>
        <begin position="482"/>
        <end position="503"/>
    </location>
</feature>
<feature type="transmembrane region" description="Helical" evidence="9">
    <location>
        <begin position="135"/>
        <end position="152"/>
    </location>
</feature>
<feature type="region of interest" description="Disordered" evidence="8">
    <location>
        <begin position="779"/>
        <end position="833"/>
    </location>
</feature>
<dbReference type="FunFam" id="3.30.750.24:FF:000046">
    <property type="entry name" value="Solute carrier family 26 (Sodium-independent sulfate anion transporter), member 11"/>
    <property type="match status" value="1"/>
</dbReference>
<name>A0A0C9Z180_9AGAM</name>
<dbReference type="InterPro" id="IPR002645">
    <property type="entry name" value="STAS_dom"/>
</dbReference>
<dbReference type="InterPro" id="IPR036513">
    <property type="entry name" value="STAS_dom_sf"/>
</dbReference>
<dbReference type="AlphaFoldDB" id="A0A0C9Z180"/>
<sequence>MSVSYFERDASLPWRMACLVDITIATQMLMCTPHSLFPAARSLVATSLVTGDPFGKRPEDEAPVISTGSYVKGHLPDPKHAIIDYLTSLFPILGWITRYNTGWLTGDLIAGLTVGLVLVPQGMSYAQLATLPPQYGLYSSFVGVLVYCFFATSKDVSIGPVAVMSLTVAQIISSVDSKYPNEWSGPQIATTVAFICGFIVLGIGLLRLGWIVEFIPLPAVSGFMTGSAINIVAGQVPGLMGITGFNTRAATYEVIINTLKGLPGTTLDAAWGLPGLAALYTIRIACNKLSDRYPRSRRALFFVSVARNAFVIIVLTIAAWLYCRQHKSKSGKYPIKILQTVPRGFQNVGPPLIDTGLLKALAPQLPVATIILLLEHIAISKSFGRVNGYKINPNQELIAIGVTNTVGSVFHAYPATGSFSRSALKSKSGVRTPIAGIFTAVVVIVALYGLTSAFYWIPNAGLSAVIIHAVADLVASPSQVYTFWRISPLEFLIWTAAVLVTVFSTIENGIYTSICASLALLLLRIAHPRGAFLGKVKVSDPGDPEKSREVFLPLRADGVTNSDIKIEPPPPGVIIYRLEESYLYPNCSIVNSAVVDHVKEHIRRGIDVSKIKLRDRPWNDPGPSHGDLAAAQAANDAKSDLHAIVLDFSVVPHIDTTAVQALIDTRNEVQRWVNHPVEFHFASVLSPWARRALIAGGFGTGTPVSDIPPEIAPVVPYREGEPTGMDGSGSSLEDWRLSPQSGTEGSEMVSASSDTSVTSREESLLGFEIASDRILALRPRKGGGGVIDERRGEASISEAVTKSDESSVPLPNPCVEGGQQFSMSSASGSRDAH</sequence>
<feature type="transmembrane region" description="Helical" evidence="9">
    <location>
        <begin position="509"/>
        <end position="527"/>
    </location>
</feature>
<keyword evidence="5 9" id="KW-1133">Transmembrane helix</keyword>
<feature type="compositionally biased region" description="Polar residues" evidence="8">
    <location>
        <begin position="738"/>
        <end position="757"/>
    </location>
</feature>
<dbReference type="PROSITE" id="PS50801">
    <property type="entry name" value="STAS"/>
    <property type="match status" value="1"/>
</dbReference>
<proteinExistence type="inferred from homology"/>
<keyword evidence="3" id="KW-0813">Transport</keyword>
<accession>A0A0C9Z180</accession>
<dbReference type="GO" id="GO:0008271">
    <property type="term" value="F:secondary active sulfate transmembrane transporter activity"/>
    <property type="evidence" value="ECO:0007669"/>
    <property type="project" value="InterPro"/>
</dbReference>
<organism evidence="11 12">
    <name type="scientific">Pisolithus microcarpus 441</name>
    <dbReference type="NCBI Taxonomy" id="765257"/>
    <lineage>
        <taxon>Eukaryota</taxon>
        <taxon>Fungi</taxon>
        <taxon>Dikarya</taxon>
        <taxon>Basidiomycota</taxon>
        <taxon>Agaricomycotina</taxon>
        <taxon>Agaricomycetes</taxon>
        <taxon>Agaricomycetidae</taxon>
        <taxon>Boletales</taxon>
        <taxon>Sclerodermatineae</taxon>
        <taxon>Pisolithaceae</taxon>
        <taxon>Pisolithus</taxon>
    </lineage>
</organism>
<dbReference type="SUPFAM" id="SSF52091">
    <property type="entry name" value="SpoIIaa-like"/>
    <property type="match status" value="1"/>
</dbReference>
<evidence type="ECO:0000256" key="7">
    <source>
        <dbReference type="ARBA" id="ARBA00054315"/>
    </source>
</evidence>
<dbReference type="Proteomes" id="UP000054018">
    <property type="component" value="Unassembled WGS sequence"/>
</dbReference>
<feature type="transmembrane region" description="Helical" evidence="9">
    <location>
        <begin position="188"/>
        <end position="212"/>
    </location>
</feature>
<dbReference type="Pfam" id="PF00916">
    <property type="entry name" value="Sulfate_transp"/>
    <property type="match status" value="1"/>
</dbReference>
<evidence type="ECO:0000256" key="4">
    <source>
        <dbReference type="ARBA" id="ARBA00022692"/>
    </source>
</evidence>
<evidence type="ECO:0000256" key="3">
    <source>
        <dbReference type="ARBA" id="ARBA00022448"/>
    </source>
</evidence>
<feature type="compositionally biased region" description="Polar residues" evidence="8">
    <location>
        <begin position="819"/>
        <end position="833"/>
    </location>
</feature>
<reference evidence="12" key="2">
    <citation type="submission" date="2015-01" db="EMBL/GenBank/DDBJ databases">
        <title>Evolutionary Origins and Diversification of the Mycorrhizal Mutualists.</title>
        <authorList>
            <consortium name="DOE Joint Genome Institute"/>
            <consortium name="Mycorrhizal Genomics Consortium"/>
            <person name="Kohler A."/>
            <person name="Kuo A."/>
            <person name="Nagy L.G."/>
            <person name="Floudas D."/>
            <person name="Copeland A."/>
            <person name="Barry K.W."/>
            <person name="Cichocki N."/>
            <person name="Veneault-Fourrey C."/>
            <person name="LaButti K."/>
            <person name="Lindquist E.A."/>
            <person name="Lipzen A."/>
            <person name="Lundell T."/>
            <person name="Morin E."/>
            <person name="Murat C."/>
            <person name="Riley R."/>
            <person name="Ohm R."/>
            <person name="Sun H."/>
            <person name="Tunlid A."/>
            <person name="Henrissat B."/>
            <person name="Grigoriev I.V."/>
            <person name="Hibbett D.S."/>
            <person name="Martin F."/>
        </authorList>
    </citation>
    <scope>NUCLEOTIDE SEQUENCE [LARGE SCALE GENOMIC DNA]</scope>
    <source>
        <strain evidence="12">441</strain>
    </source>
</reference>
<dbReference type="NCBIfam" id="TIGR00815">
    <property type="entry name" value="sulP"/>
    <property type="match status" value="1"/>
</dbReference>
<dbReference type="CDD" id="cd07042">
    <property type="entry name" value="STAS_SulP_like_sulfate_transporter"/>
    <property type="match status" value="1"/>
</dbReference>
<feature type="transmembrane region" description="Helical" evidence="9">
    <location>
        <begin position="430"/>
        <end position="450"/>
    </location>
</feature>
<evidence type="ECO:0000313" key="12">
    <source>
        <dbReference type="Proteomes" id="UP000054018"/>
    </source>
</evidence>
<dbReference type="EMBL" id="KN833685">
    <property type="protein sequence ID" value="KIK31315.1"/>
    <property type="molecule type" value="Genomic_DNA"/>
</dbReference>
<dbReference type="STRING" id="765257.A0A0C9Z180"/>
<gene>
    <name evidence="11" type="ORF">PISMIDRAFT_20655</name>
</gene>
<dbReference type="Gene3D" id="3.30.750.24">
    <property type="entry name" value="STAS domain"/>
    <property type="match status" value="1"/>
</dbReference>
<protein>
    <recommendedName>
        <fullName evidence="10">STAS domain-containing protein</fullName>
    </recommendedName>
</protein>
<feature type="transmembrane region" description="Helical" evidence="9">
    <location>
        <begin position="299"/>
        <end position="323"/>
    </location>
</feature>
<keyword evidence="12" id="KW-1185">Reference proteome</keyword>
<dbReference type="GO" id="GO:0016020">
    <property type="term" value="C:membrane"/>
    <property type="evidence" value="ECO:0007669"/>
    <property type="project" value="UniProtKB-SubCell"/>
</dbReference>
<dbReference type="Pfam" id="PF01740">
    <property type="entry name" value="STAS"/>
    <property type="match status" value="1"/>
</dbReference>
<keyword evidence="4 9" id="KW-0812">Transmembrane</keyword>
<keyword evidence="6 9" id="KW-0472">Membrane</keyword>